<feature type="domain" description="HTH cro/C1-type" evidence="1">
    <location>
        <begin position="23"/>
        <end position="60"/>
    </location>
</feature>
<dbReference type="InterPro" id="IPR010982">
    <property type="entry name" value="Lambda_DNA-bd_dom_sf"/>
</dbReference>
<protein>
    <submittedName>
        <fullName evidence="2">Transcriptional regulator, XRE family</fullName>
    </submittedName>
</protein>
<dbReference type="PROSITE" id="PS50943">
    <property type="entry name" value="HTH_CROC1"/>
    <property type="match status" value="1"/>
</dbReference>
<dbReference type="EMBL" id="UHFG01000004">
    <property type="protein sequence ID" value="SUN51198.1"/>
    <property type="molecule type" value="Genomic_DNA"/>
</dbReference>
<dbReference type="RefSeq" id="WP_115246595.1">
    <property type="nucleotide sequence ID" value="NZ_UHFG01000004.1"/>
</dbReference>
<dbReference type="SMART" id="SM00530">
    <property type="entry name" value="HTH_XRE"/>
    <property type="match status" value="1"/>
</dbReference>
<proteinExistence type="predicted"/>
<dbReference type="GO" id="GO:0003677">
    <property type="term" value="F:DNA binding"/>
    <property type="evidence" value="ECO:0007669"/>
    <property type="project" value="InterPro"/>
</dbReference>
<evidence type="ECO:0000259" key="1">
    <source>
        <dbReference type="PROSITE" id="PS50943"/>
    </source>
</evidence>
<dbReference type="Gene3D" id="1.10.260.40">
    <property type="entry name" value="lambda repressor-like DNA-binding domains"/>
    <property type="match status" value="1"/>
</dbReference>
<gene>
    <name evidence="2" type="ORF">NCTC4670_01877</name>
</gene>
<dbReference type="Proteomes" id="UP000254797">
    <property type="component" value="Unassembled WGS sequence"/>
</dbReference>
<dbReference type="SUPFAM" id="SSF47413">
    <property type="entry name" value="lambda repressor-like DNA-binding domains"/>
    <property type="match status" value="1"/>
</dbReference>
<dbReference type="InterPro" id="IPR001387">
    <property type="entry name" value="Cro/C1-type_HTH"/>
</dbReference>
<accession>A0A380K011</accession>
<sequence length="66" mass="7702">MKNNFRVLLAKKRKKISDVHRGTNISKSTLTALYYERTKNPETETLIKIANYLDVTLDDLLTPEMF</sequence>
<evidence type="ECO:0000313" key="2">
    <source>
        <dbReference type="EMBL" id="SUN51198.1"/>
    </source>
</evidence>
<dbReference type="Pfam" id="PF13443">
    <property type="entry name" value="HTH_26"/>
    <property type="match status" value="1"/>
</dbReference>
<reference evidence="2 3" key="1">
    <citation type="submission" date="2018-06" db="EMBL/GenBank/DDBJ databases">
        <authorList>
            <consortium name="Pathogen Informatics"/>
            <person name="Doyle S."/>
        </authorList>
    </citation>
    <scope>NUCLEOTIDE SEQUENCE [LARGE SCALE GENOMIC DNA]</scope>
    <source>
        <strain evidence="2 3">NCTC4670</strain>
    </source>
</reference>
<dbReference type="AlphaFoldDB" id="A0A380K011"/>
<evidence type="ECO:0000313" key="3">
    <source>
        <dbReference type="Proteomes" id="UP000254797"/>
    </source>
</evidence>
<dbReference type="CDD" id="cd00093">
    <property type="entry name" value="HTH_XRE"/>
    <property type="match status" value="1"/>
</dbReference>
<name>A0A380K011_STRDY</name>
<organism evidence="2 3">
    <name type="scientific">Streptococcus dysgalactiae subsp. dysgalactiae</name>
    <dbReference type="NCBI Taxonomy" id="99822"/>
    <lineage>
        <taxon>Bacteria</taxon>
        <taxon>Bacillati</taxon>
        <taxon>Bacillota</taxon>
        <taxon>Bacilli</taxon>
        <taxon>Lactobacillales</taxon>
        <taxon>Streptococcaceae</taxon>
        <taxon>Streptococcus</taxon>
    </lineage>
</organism>